<comment type="caution">
    <text evidence="5">The sequence shown here is derived from an EMBL/GenBank/DDBJ whole genome shotgun (WGS) entry which is preliminary data.</text>
</comment>
<comment type="cofactor">
    <cofactor evidence="4">
        <name>Mg(2+)</name>
        <dbReference type="ChEBI" id="CHEBI:18420"/>
    </cofactor>
    <text evidence="4">Divalent metal ions. Mg(2+) is the most effective.</text>
</comment>
<dbReference type="PANTHER" id="PTHR19288:SF46">
    <property type="entry name" value="HALOACID DEHALOGENASE-LIKE HYDROLASE DOMAIN-CONTAINING PROTEIN 2"/>
    <property type="match status" value="1"/>
</dbReference>
<feature type="binding site" evidence="4">
    <location>
        <position position="50"/>
    </location>
    <ligand>
        <name>Mg(2+)</name>
        <dbReference type="ChEBI" id="CHEBI:18420"/>
    </ligand>
</feature>
<dbReference type="Gene3D" id="3.40.50.1000">
    <property type="entry name" value="HAD superfamily/HAD-like"/>
    <property type="match status" value="2"/>
</dbReference>
<feature type="active site" description="Proton donor" evidence="2">
    <location>
        <position position="52"/>
    </location>
</feature>
<dbReference type="NCBIfam" id="TIGR01460">
    <property type="entry name" value="HAD-SF-IIA"/>
    <property type="match status" value="1"/>
</dbReference>
<dbReference type="Pfam" id="PF13344">
    <property type="entry name" value="Hydrolase_6"/>
    <property type="match status" value="1"/>
</dbReference>
<dbReference type="PATRIC" id="fig|1300222.3.peg.2714"/>
<feature type="binding site" evidence="4">
    <location>
        <position position="249"/>
    </location>
    <ligand>
        <name>Mg(2+)</name>
        <dbReference type="ChEBI" id="CHEBI:18420"/>
    </ligand>
</feature>
<dbReference type="GO" id="GO:0046872">
    <property type="term" value="F:metal ion binding"/>
    <property type="evidence" value="ECO:0007669"/>
    <property type="project" value="UniProtKB-KW"/>
</dbReference>
<accession>M8DGK2</accession>
<name>M8DGK2_9BACL</name>
<keyword evidence="1 4" id="KW-0479">Metal-binding</keyword>
<gene>
    <name evidence="5" type="ORF">I532_12984</name>
</gene>
<dbReference type="InterPro" id="IPR006357">
    <property type="entry name" value="HAD-SF_hydro_IIA"/>
</dbReference>
<dbReference type="GO" id="GO:0005737">
    <property type="term" value="C:cytoplasm"/>
    <property type="evidence" value="ECO:0007669"/>
    <property type="project" value="TreeGrafter"/>
</dbReference>
<evidence type="ECO:0000256" key="4">
    <source>
        <dbReference type="PIRSR" id="PIRSR000915-3"/>
    </source>
</evidence>
<evidence type="ECO:0000256" key="1">
    <source>
        <dbReference type="PIRNR" id="PIRNR000915"/>
    </source>
</evidence>
<feature type="active site" description="Nucleophile" evidence="2">
    <location>
        <position position="50"/>
    </location>
</feature>
<dbReference type="AlphaFoldDB" id="M8DGK2"/>
<dbReference type="SUPFAM" id="SSF56784">
    <property type="entry name" value="HAD-like"/>
    <property type="match status" value="1"/>
</dbReference>
<feature type="binding site" evidence="4">
    <location>
        <position position="52"/>
    </location>
    <ligand>
        <name>Mg(2+)</name>
        <dbReference type="ChEBI" id="CHEBI:18420"/>
    </ligand>
</feature>
<proteinExistence type="inferred from homology"/>
<dbReference type="PANTHER" id="PTHR19288">
    <property type="entry name" value="4-NITROPHENYLPHOSPHATASE-RELATED"/>
    <property type="match status" value="1"/>
</dbReference>
<dbReference type="Pfam" id="PF13242">
    <property type="entry name" value="Hydrolase_like"/>
    <property type="match status" value="1"/>
</dbReference>
<dbReference type="InterPro" id="IPR023214">
    <property type="entry name" value="HAD_sf"/>
</dbReference>
<evidence type="ECO:0000313" key="5">
    <source>
        <dbReference type="EMBL" id="EMT52572.1"/>
    </source>
</evidence>
<reference evidence="5 6" key="1">
    <citation type="submission" date="2013-03" db="EMBL/GenBank/DDBJ databases">
        <title>Assembly of a new bacterial strain Brevibacillus borstelensis AK1.</title>
        <authorList>
            <person name="Rajan I."/>
            <person name="PoliReddy D."/>
            <person name="Sugumar T."/>
            <person name="Rathinam K."/>
            <person name="Alqarawi S."/>
            <person name="Khalil A.B."/>
            <person name="Sivakumar N."/>
        </authorList>
    </citation>
    <scope>NUCLEOTIDE SEQUENCE [LARGE SCALE GENOMIC DNA]</scope>
    <source>
        <strain evidence="5 6">AK1</strain>
    </source>
</reference>
<dbReference type="InterPro" id="IPR036412">
    <property type="entry name" value="HAD-like_sf"/>
</dbReference>
<dbReference type="EMBL" id="APBN01000004">
    <property type="protein sequence ID" value="EMT52572.1"/>
    <property type="molecule type" value="Genomic_DNA"/>
</dbReference>
<evidence type="ECO:0000256" key="3">
    <source>
        <dbReference type="PIRSR" id="PIRSR000915-2"/>
    </source>
</evidence>
<organism evidence="5 6">
    <name type="scientific">Brevibacillus borstelensis AK1</name>
    <dbReference type="NCBI Taxonomy" id="1300222"/>
    <lineage>
        <taxon>Bacteria</taxon>
        <taxon>Bacillati</taxon>
        <taxon>Bacillota</taxon>
        <taxon>Bacilli</taxon>
        <taxon>Bacillales</taxon>
        <taxon>Paenibacillaceae</taxon>
        <taxon>Brevibacillus</taxon>
    </lineage>
</organism>
<evidence type="ECO:0000256" key="2">
    <source>
        <dbReference type="PIRSR" id="PIRSR000915-1"/>
    </source>
</evidence>
<dbReference type="EC" id="3.1.3.-" evidence="1"/>
<dbReference type="GO" id="GO:0016791">
    <property type="term" value="F:phosphatase activity"/>
    <property type="evidence" value="ECO:0007669"/>
    <property type="project" value="TreeGrafter"/>
</dbReference>
<keyword evidence="1 4" id="KW-0460">Magnesium</keyword>
<dbReference type="Proteomes" id="UP000012081">
    <property type="component" value="Unassembled WGS sequence"/>
</dbReference>
<feature type="binding site" evidence="3">
    <location>
        <position position="224"/>
    </location>
    <ligand>
        <name>substrate</name>
    </ligand>
</feature>
<dbReference type="PIRSF" id="PIRSF000915">
    <property type="entry name" value="PGP-type_phosphatase"/>
    <property type="match status" value="1"/>
</dbReference>
<sequence length="307" mass="32733">MEKRQTWLLQGCLSVLLLHGGILRTADAVTERSRREALLDTTLFDAYFFDLDGTVFLGDRLLPGAAETLAGLRVSGKKVMFLTNTSVQTREGCQVRLHKLGVDAELEEIMTAAYAAGLYLREQEARPRVLIIGESALKEEVDGFQIEQVQNPAEATHVLVGMDRAFTYAKLQAAMEAVSSGARLIVTNPDPVCPVPGGSIPDTGALAKAIETASGKSAWAMIGKPSAFYAEKVLAKAGLSAERCLMVGDRLETDILLGRKSGMKTALVLTGVTDRCAAESSEIVPDYILPTIGQLFSIAGTGTGAVS</sequence>
<evidence type="ECO:0000313" key="6">
    <source>
        <dbReference type="Proteomes" id="UP000012081"/>
    </source>
</evidence>
<protein>
    <recommendedName>
        <fullName evidence="1">Acid sugar phosphatase</fullName>
        <ecNumber evidence="1">3.1.3.-</ecNumber>
    </recommendedName>
</protein>
<keyword evidence="6" id="KW-1185">Reference proteome</keyword>
<comment type="similarity">
    <text evidence="1">Belongs to the HAD-like hydrolase superfamily. NagD family.</text>
</comment>
<comment type="function">
    <text evidence="1">Catalyzes the dephosphorylation of 2-6 carbon acid sugars in vitro.</text>
</comment>
<dbReference type="STRING" id="1300222.I532_12984"/>